<sequence length="487" mass="53570">MTSLRLIAAIALVSTFIISSASAQLCSYKTLKPRRSSPGTAPDWEYSVVHNKFIQPRTILFDTEGALLVMDGIGGIIHVQLDDSDPAGGRCVRMKKKKTLLKKDTLTHGLALSKDGRTIYASSPQSVFSYSYEPVNGTLDKNSEKVVIDNMANDGHTWRSLLISQKNPDMLIVSRGSGLRSDPQAEVLSSGHAQIRAFNISALDLSLPDTKPYDFANDGVLLGWGLRNALGLAEHPVTGGIFSTESSYEVLDRDGKDISVDNPGDEMNFHGYLNGSTESSGGNYGYPFCYSLWSVSKFPGLGGLKIGQQFGDDRQSEHSRRTDEECQRDYVAPVRVFQAQSAPLDLEFNQDGTRAAIAFHGSCKLSSHFTLPPPLSQLTDMPYSGNRHDPVGYQVAINDFKEGQPVIAAIGSTNATHPIIFNKNIKRCNGECFRPVSLAWDKKNRLFFSSDKTHEVFVLYNTREAHEADKNSTKGPYVWGGSKDDNW</sequence>
<protein>
    <submittedName>
        <fullName evidence="3">L-sorbosone dehydrogenase</fullName>
    </submittedName>
</protein>
<evidence type="ECO:0000313" key="4">
    <source>
        <dbReference type="Proteomes" id="UP000544331"/>
    </source>
</evidence>
<dbReference type="InterPro" id="IPR011042">
    <property type="entry name" value="6-blade_b-propeller_TolB-like"/>
</dbReference>
<feature type="chain" id="PRO_5033987390" evidence="1">
    <location>
        <begin position="24"/>
        <end position="487"/>
    </location>
</feature>
<comment type="caution">
    <text evidence="3">The sequence shown here is derived from an EMBL/GenBank/DDBJ whole genome shotgun (WGS) entry which is preliminary data.</text>
</comment>
<dbReference type="SUPFAM" id="SSF50952">
    <property type="entry name" value="Soluble quinoprotein glucose dehydrogenase"/>
    <property type="match status" value="1"/>
</dbReference>
<dbReference type="Pfam" id="PF22807">
    <property type="entry name" value="TrAA12"/>
    <property type="match status" value="1"/>
</dbReference>
<proteinExistence type="predicted"/>
<gene>
    <name evidence="3" type="ORF">FMUND_12494</name>
</gene>
<dbReference type="Gene3D" id="2.120.10.30">
    <property type="entry name" value="TolB, C-terminal domain"/>
    <property type="match status" value="1"/>
</dbReference>
<accession>A0A8H6D5B3</accession>
<keyword evidence="1" id="KW-0732">Signal</keyword>
<name>A0A8H6D5B3_9HYPO</name>
<evidence type="ECO:0000313" key="3">
    <source>
        <dbReference type="EMBL" id="KAF5704458.1"/>
    </source>
</evidence>
<keyword evidence="4" id="KW-1185">Reference proteome</keyword>
<dbReference type="Proteomes" id="UP000544331">
    <property type="component" value="Unassembled WGS sequence"/>
</dbReference>
<reference evidence="3 4" key="1">
    <citation type="submission" date="2020-05" db="EMBL/GenBank/DDBJ databases">
        <title>Identification and distribution of gene clusters putatively required for synthesis of sphingolipid metabolism inhibitors in phylogenetically diverse species of the filamentous fungus Fusarium.</title>
        <authorList>
            <person name="Kim H.-S."/>
            <person name="Busman M."/>
            <person name="Brown D.W."/>
            <person name="Divon H."/>
            <person name="Uhlig S."/>
            <person name="Proctor R.H."/>
        </authorList>
    </citation>
    <scope>NUCLEOTIDE SEQUENCE [LARGE SCALE GENOMIC DNA]</scope>
    <source>
        <strain evidence="3 4">NRRL 66235</strain>
    </source>
</reference>
<organism evidence="3 4">
    <name type="scientific">Fusarium mundagurra</name>
    <dbReference type="NCBI Taxonomy" id="1567541"/>
    <lineage>
        <taxon>Eukaryota</taxon>
        <taxon>Fungi</taxon>
        <taxon>Dikarya</taxon>
        <taxon>Ascomycota</taxon>
        <taxon>Pezizomycotina</taxon>
        <taxon>Sordariomycetes</taxon>
        <taxon>Hypocreomycetidae</taxon>
        <taxon>Hypocreales</taxon>
        <taxon>Nectriaceae</taxon>
        <taxon>Fusarium</taxon>
        <taxon>Fusarium fujikuroi species complex</taxon>
    </lineage>
</organism>
<feature type="domain" description="Pyrroloquinoline quinone-dependent pyranose dehydrogenase beta-propeller" evidence="2">
    <location>
        <begin position="40"/>
        <end position="461"/>
    </location>
</feature>
<dbReference type="OrthoDB" id="507128at2759"/>
<evidence type="ECO:0000256" key="1">
    <source>
        <dbReference type="SAM" id="SignalP"/>
    </source>
</evidence>
<dbReference type="EMBL" id="JAAOAN010000514">
    <property type="protein sequence ID" value="KAF5704458.1"/>
    <property type="molecule type" value="Genomic_DNA"/>
</dbReference>
<evidence type="ECO:0000259" key="2">
    <source>
        <dbReference type="Pfam" id="PF22807"/>
    </source>
</evidence>
<dbReference type="InterPro" id="IPR011041">
    <property type="entry name" value="Quinoprot_gluc/sorb_DH_b-prop"/>
</dbReference>
<dbReference type="InterPro" id="IPR054539">
    <property type="entry name" value="Beta-prop_PDH"/>
</dbReference>
<feature type="signal peptide" evidence="1">
    <location>
        <begin position="1"/>
        <end position="23"/>
    </location>
</feature>
<dbReference type="AlphaFoldDB" id="A0A8H6D5B3"/>